<accession>A0A0C1ZLQ0</accession>
<dbReference type="Pfam" id="PF13304">
    <property type="entry name" value="AAA_21"/>
    <property type="match status" value="1"/>
</dbReference>
<organism evidence="2 3">
    <name type="scientific">Enhygromyxa salina</name>
    <dbReference type="NCBI Taxonomy" id="215803"/>
    <lineage>
        <taxon>Bacteria</taxon>
        <taxon>Pseudomonadati</taxon>
        <taxon>Myxococcota</taxon>
        <taxon>Polyangia</taxon>
        <taxon>Nannocystales</taxon>
        <taxon>Nannocystaceae</taxon>
        <taxon>Enhygromyxa</taxon>
    </lineage>
</organism>
<dbReference type="PANTHER" id="PTHR32182">
    <property type="entry name" value="DNA REPLICATION AND REPAIR PROTEIN RECF"/>
    <property type="match status" value="1"/>
</dbReference>
<proteinExistence type="predicted"/>
<dbReference type="GO" id="GO:0016887">
    <property type="term" value="F:ATP hydrolysis activity"/>
    <property type="evidence" value="ECO:0007669"/>
    <property type="project" value="InterPro"/>
</dbReference>
<feature type="domain" description="ATPase AAA-type core" evidence="1">
    <location>
        <begin position="23"/>
        <end position="377"/>
    </location>
</feature>
<dbReference type="SUPFAM" id="SSF52540">
    <property type="entry name" value="P-loop containing nucleoside triphosphate hydrolases"/>
    <property type="match status" value="1"/>
</dbReference>
<reference evidence="2 3" key="1">
    <citation type="submission" date="2014-12" db="EMBL/GenBank/DDBJ databases">
        <title>Genome assembly of Enhygromyxa salina DSM 15201.</title>
        <authorList>
            <person name="Sharma G."/>
            <person name="Subramanian S."/>
        </authorList>
    </citation>
    <scope>NUCLEOTIDE SEQUENCE [LARGE SCALE GENOMIC DNA]</scope>
    <source>
        <strain evidence="2 3">DSM 15201</strain>
    </source>
</reference>
<name>A0A0C1ZLQ0_9BACT</name>
<dbReference type="EMBL" id="JMCC02000011">
    <property type="protein sequence ID" value="KIG18454.1"/>
    <property type="molecule type" value="Genomic_DNA"/>
</dbReference>
<dbReference type="Proteomes" id="UP000031599">
    <property type="component" value="Unassembled WGS sequence"/>
</dbReference>
<dbReference type="GO" id="GO:0005524">
    <property type="term" value="F:ATP binding"/>
    <property type="evidence" value="ECO:0007669"/>
    <property type="project" value="InterPro"/>
</dbReference>
<dbReference type="PANTHER" id="PTHR32182:SF22">
    <property type="entry name" value="ATP-DEPENDENT ENDONUCLEASE, OLD FAMILY-RELATED"/>
    <property type="match status" value="1"/>
</dbReference>
<dbReference type="GO" id="GO:0006302">
    <property type="term" value="P:double-strand break repair"/>
    <property type="evidence" value="ECO:0007669"/>
    <property type="project" value="TreeGrafter"/>
</dbReference>
<comment type="caution">
    <text evidence="2">The sequence shown here is derived from an EMBL/GenBank/DDBJ whole genome shotgun (WGS) entry which is preliminary data.</text>
</comment>
<protein>
    <recommendedName>
        <fullName evidence="1">ATPase AAA-type core domain-containing protein</fullName>
    </recommendedName>
</protein>
<sequence>MITRLEVDGFKSLLGFAVDLEPFTVFIGPNGAGKSNILEALGLLSRLASEPIVDAFRHGRGRPSDQFTHLGGEVAQEIRFGVEFLFWGPCPSGAGTTASRLRYELVIERSQQDSGTERLIARHEELRYIGRDEDTWIGSHPEFANVADSFRGGDRQFVATRDSTVLDPDVSPQPVRVDPHRTFLAQSRESIPFNLATGNLRGCQWIRLDLANLAGPSDRVDTGALRPDGSNLPTVLADLAPRLLGEVRADLVALVPGISSFFVVPEGESFRVEFELSGGERSPARLTSDGTLRLLALLTSLHLRPRPQLIGIEEPENGIYPGRLRALVDLLLHETQRRIHEEAEHTEQIADTKADPLVCDFVPTQILLTTHSLVILAALREHPTHLRYVDTVHREGRRASRARRVGRASKENRHLVISAREIEQLLDVAKSEAIG</sequence>
<dbReference type="AlphaFoldDB" id="A0A0C1ZLQ0"/>
<evidence type="ECO:0000259" key="1">
    <source>
        <dbReference type="Pfam" id="PF13304"/>
    </source>
</evidence>
<dbReference type="RefSeq" id="WP_052547073.1">
    <property type="nucleotide sequence ID" value="NZ_JMCC02000011.1"/>
</dbReference>
<dbReference type="GO" id="GO:0000731">
    <property type="term" value="P:DNA synthesis involved in DNA repair"/>
    <property type="evidence" value="ECO:0007669"/>
    <property type="project" value="TreeGrafter"/>
</dbReference>
<dbReference type="InterPro" id="IPR003959">
    <property type="entry name" value="ATPase_AAA_core"/>
</dbReference>
<dbReference type="Gene3D" id="3.40.50.300">
    <property type="entry name" value="P-loop containing nucleotide triphosphate hydrolases"/>
    <property type="match status" value="1"/>
</dbReference>
<dbReference type="InterPro" id="IPR027417">
    <property type="entry name" value="P-loop_NTPase"/>
</dbReference>
<gene>
    <name evidence="2" type="ORF">DB30_00739</name>
</gene>
<evidence type="ECO:0000313" key="2">
    <source>
        <dbReference type="EMBL" id="KIG18454.1"/>
    </source>
</evidence>
<evidence type="ECO:0000313" key="3">
    <source>
        <dbReference type="Proteomes" id="UP000031599"/>
    </source>
</evidence>